<keyword evidence="1" id="KW-0812">Transmembrane</keyword>
<dbReference type="RefSeq" id="WP_124737343.1">
    <property type="nucleotide sequence ID" value="NZ_CP034086.1"/>
</dbReference>
<keyword evidence="1" id="KW-0472">Membrane</keyword>
<protein>
    <submittedName>
        <fullName evidence="2">Uncharacterized protein</fullName>
    </submittedName>
</protein>
<sequence>MLWLIRFMGLLSQAIFLEFLHIFGLIVFLLAILLGYFRAPWWIAPILAVACGLFANRFIDLNYLTDVFRRVASASDRWAFVIVVYLAITIGGYLIGLLGRLFLRRVRRS</sequence>
<feature type="transmembrane region" description="Helical" evidence="1">
    <location>
        <begin position="12"/>
        <end position="34"/>
    </location>
</feature>
<evidence type="ECO:0000313" key="2">
    <source>
        <dbReference type="EMBL" id="AZG75457.1"/>
    </source>
</evidence>
<proteinExistence type="predicted"/>
<reference evidence="2 3" key="1">
    <citation type="submission" date="2018-11" db="EMBL/GenBank/DDBJ databases">
        <title>Genome squencing of methanotrophic bacteria isolated from alkaline groundwater in Korea.</title>
        <authorList>
            <person name="Nguyen L.N."/>
        </authorList>
    </citation>
    <scope>NUCLEOTIDE SEQUENCE [LARGE SCALE GENOMIC DNA]</scope>
    <source>
        <strain evidence="2 3">GW6</strain>
    </source>
</reference>
<organism evidence="2 3">
    <name type="scientific">Methylocystis rosea</name>
    <dbReference type="NCBI Taxonomy" id="173366"/>
    <lineage>
        <taxon>Bacteria</taxon>
        <taxon>Pseudomonadati</taxon>
        <taxon>Pseudomonadota</taxon>
        <taxon>Alphaproteobacteria</taxon>
        <taxon>Hyphomicrobiales</taxon>
        <taxon>Methylocystaceae</taxon>
        <taxon>Methylocystis</taxon>
    </lineage>
</organism>
<dbReference type="Proteomes" id="UP000273982">
    <property type="component" value="Chromosome"/>
</dbReference>
<evidence type="ECO:0000256" key="1">
    <source>
        <dbReference type="SAM" id="Phobius"/>
    </source>
</evidence>
<dbReference type="AlphaFoldDB" id="A0A3G8M1A9"/>
<evidence type="ECO:0000313" key="3">
    <source>
        <dbReference type="Proteomes" id="UP000273982"/>
    </source>
</evidence>
<dbReference type="EMBL" id="CP034086">
    <property type="protein sequence ID" value="AZG75457.1"/>
    <property type="molecule type" value="Genomic_DNA"/>
</dbReference>
<dbReference type="KEGG" id="mros:EHO51_01120"/>
<keyword evidence="1" id="KW-1133">Transmembrane helix</keyword>
<accession>A0A3G8M1A9</accession>
<gene>
    <name evidence="2" type="ORF">EHO51_01120</name>
</gene>
<feature type="transmembrane region" description="Helical" evidence="1">
    <location>
        <begin position="41"/>
        <end position="59"/>
    </location>
</feature>
<name>A0A3G8M1A9_9HYPH</name>
<feature type="transmembrane region" description="Helical" evidence="1">
    <location>
        <begin position="79"/>
        <end position="103"/>
    </location>
</feature>